<dbReference type="AlphaFoldDB" id="A0A9P0BIK8"/>
<dbReference type="Pfam" id="PF00179">
    <property type="entry name" value="UQ_con"/>
    <property type="match status" value="1"/>
</dbReference>
<dbReference type="PROSITE" id="PS50127">
    <property type="entry name" value="UBC_2"/>
    <property type="match status" value="1"/>
</dbReference>
<dbReference type="SMART" id="SM00212">
    <property type="entry name" value="UBCc"/>
    <property type="match status" value="1"/>
</dbReference>
<dbReference type="Pfam" id="PF23044">
    <property type="entry name" value="SH3-C_UBE2O"/>
    <property type="match status" value="1"/>
</dbReference>
<dbReference type="PANTHER" id="PTHR46116:SF15">
    <property type="entry name" value="(E3-INDEPENDENT) E2 UBIQUITIN-CONJUGATING ENZYME"/>
    <property type="match status" value="1"/>
</dbReference>
<evidence type="ECO:0000256" key="1">
    <source>
        <dbReference type="ARBA" id="ARBA00022679"/>
    </source>
</evidence>
<dbReference type="SUPFAM" id="SSF54495">
    <property type="entry name" value="UBC-like"/>
    <property type="match status" value="1"/>
</dbReference>
<feature type="compositionally biased region" description="Polar residues" evidence="3">
    <location>
        <begin position="351"/>
        <end position="363"/>
    </location>
</feature>
<dbReference type="GO" id="GO:0061631">
    <property type="term" value="F:ubiquitin conjugating enzyme activity"/>
    <property type="evidence" value="ECO:0007669"/>
    <property type="project" value="TreeGrafter"/>
</dbReference>
<dbReference type="EMBL" id="OV121140">
    <property type="protein sequence ID" value="CAH0564110.1"/>
    <property type="molecule type" value="Genomic_DNA"/>
</dbReference>
<dbReference type="PANTHER" id="PTHR46116">
    <property type="entry name" value="(E3-INDEPENDENT) E2 UBIQUITIN-CONJUGATING ENZYME"/>
    <property type="match status" value="1"/>
</dbReference>
<evidence type="ECO:0000256" key="2">
    <source>
        <dbReference type="ARBA" id="ARBA00022786"/>
    </source>
</evidence>
<name>A0A9P0BIK8_BRAAE</name>
<keyword evidence="1" id="KW-0808">Transferase</keyword>
<dbReference type="Pfam" id="PF23046">
    <property type="entry name" value="tSH3-B_UBE2O"/>
    <property type="match status" value="1"/>
</dbReference>
<feature type="domain" description="UBC core" evidence="4">
    <location>
        <begin position="837"/>
        <end position="997"/>
    </location>
</feature>
<feature type="region of interest" description="Disordered" evidence="3">
    <location>
        <begin position="341"/>
        <end position="376"/>
    </location>
</feature>
<evidence type="ECO:0000313" key="5">
    <source>
        <dbReference type="EMBL" id="CAH0564110.1"/>
    </source>
</evidence>
<sequence>MSVGTDKDKVKEFYSNDIVYKFDKNKRITFGVVIDSYEASSDVDEYHSLQKGQIRLLWSNHSLEQVWSQSKVRLINRGILPGDVVRRLVKGKETQRGYCKETKQTATLQIVGTDKVIEHVCSDRLQSIRPFETEDAVCLDNKFGRIDTIEQIVTMQSKCGSMVEVLTSINHDLDDYWLSKRNRISFDTYYPGQEVICVPANFEQPHWIKKSKSMKRNMQSRQRFTIQSVSEYVMEVAWYGNSAVNMAELSTEEIKKLKVLEHPSDTCLELNDRKLLKLSSSDVLLKKKDWTKKLSLTYRPEVPKVRHIVNCNTKMQDKMAAKMPRIRLYSCVETGEPEEDWWTEEGEVSDDNCSTSSRSPSSKQNRRHYPPKPRELVPGATLPVEVICVESKVTVLWQDGTEEKDIPSTQLYYSISLDDHEFFPGEVVVPDNGKEDKEEKDSEKYGVVQRVNYLERTATIKWFTYSEALKKPIQKSMTEMSVYDLKKHSKFVFRPGIVVKSKPTESEKIGTVIDSCIEGHVKVQWLDKSTGNCWPQEIEQIPDSVDYEYSDSETSDEERMGGESWETESIESYAGDVTDETALQNMAARLDFVRSRIVYLREAFKQHTITENFTFLKDLLLVYDNSSYLDKLLGTSFFSLKSRHFQTLLMQAKEKAKTLGVELRGRIFSSDATSCPPINRSHFKVAEKENISKMIKLENKIQAEIEKKESPKETPTVTIAAIVENSDEITQENLCVELLSMLKMRMDLAYAEIISRIGGTQALTVLTKASENACVPTPLPSVPSTPDDATSACPLKKVSSKDSDVQIDVEADFWMVDEAPAHHHYFANKTEPTDRQQFMKAINKEFRLLKESLPPGVWIRTFANRTDLLSVMIRGPAKTPYEDGLFLFDMQLSNDYPRSPPLVHYISFSSERLNPNLYVEGKVCVSLLGTWMGRGTEVWGPNSTLLQLIVSIQGLILVSEPYYNEAGYEKQTDTQQGYENSRTYNELVILKLVQSMTEMLQNPPQTFKEEVLNHFSVSGKNLCDRLGRFCSDEDPLAPDFPLLPVSKGLKLSLNSALKAFEENLNKMLKIDV</sequence>
<dbReference type="CDD" id="cd23837">
    <property type="entry name" value="UBCc_UBE2O"/>
    <property type="match status" value="1"/>
</dbReference>
<reference evidence="5" key="1">
    <citation type="submission" date="2021-12" db="EMBL/GenBank/DDBJ databases">
        <authorList>
            <person name="King R."/>
        </authorList>
    </citation>
    <scope>NUCLEOTIDE SEQUENCE</scope>
</reference>
<dbReference type="Gene3D" id="3.10.110.10">
    <property type="entry name" value="Ubiquitin Conjugating Enzyme"/>
    <property type="match status" value="1"/>
</dbReference>
<keyword evidence="2" id="KW-0833">Ubl conjugation pathway</keyword>
<gene>
    <name evidence="5" type="ORF">MELIAE_LOCUS12733</name>
</gene>
<keyword evidence="6" id="KW-1185">Reference proteome</keyword>
<evidence type="ECO:0000313" key="6">
    <source>
        <dbReference type="Proteomes" id="UP001154078"/>
    </source>
</evidence>
<dbReference type="InterPro" id="IPR000608">
    <property type="entry name" value="UBC"/>
</dbReference>
<feature type="compositionally biased region" description="Acidic residues" evidence="3">
    <location>
        <begin position="341"/>
        <end position="350"/>
    </location>
</feature>
<proteinExistence type="predicted"/>
<organism evidence="5 6">
    <name type="scientific">Brassicogethes aeneus</name>
    <name type="common">Rape pollen beetle</name>
    <name type="synonym">Meligethes aeneus</name>
    <dbReference type="NCBI Taxonomy" id="1431903"/>
    <lineage>
        <taxon>Eukaryota</taxon>
        <taxon>Metazoa</taxon>
        <taxon>Ecdysozoa</taxon>
        <taxon>Arthropoda</taxon>
        <taxon>Hexapoda</taxon>
        <taxon>Insecta</taxon>
        <taxon>Pterygota</taxon>
        <taxon>Neoptera</taxon>
        <taxon>Endopterygota</taxon>
        <taxon>Coleoptera</taxon>
        <taxon>Polyphaga</taxon>
        <taxon>Cucujiformia</taxon>
        <taxon>Nitidulidae</taxon>
        <taxon>Meligethinae</taxon>
        <taxon>Brassicogethes</taxon>
    </lineage>
</organism>
<dbReference type="FunFam" id="3.10.110.10:FF:000136">
    <property type="entry name" value="Predicted protein"/>
    <property type="match status" value="1"/>
</dbReference>
<protein>
    <recommendedName>
        <fullName evidence="4">UBC core domain-containing protein</fullName>
    </recommendedName>
</protein>
<dbReference type="Pfam" id="PF23043">
    <property type="entry name" value="SH3-B_UBE2O"/>
    <property type="match status" value="1"/>
</dbReference>
<dbReference type="InterPro" id="IPR057734">
    <property type="entry name" value="UBE2O-like_SH3-C"/>
</dbReference>
<dbReference type="InterPro" id="IPR016135">
    <property type="entry name" value="UBQ-conjugating_enzyme/RWD"/>
</dbReference>
<accession>A0A9P0BIK8</accession>
<evidence type="ECO:0000256" key="3">
    <source>
        <dbReference type="SAM" id="MobiDB-lite"/>
    </source>
</evidence>
<dbReference type="InterPro" id="IPR057735">
    <property type="entry name" value="UBE2O-like_tSH3-B"/>
</dbReference>
<dbReference type="OrthoDB" id="47801at2759"/>
<dbReference type="Proteomes" id="UP001154078">
    <property type="component" value="Chromosome 9"/>
</dbReference>
<evidence type="ECO:0000259" key="4">
    <source>
        <dbReference type="PROSITE" id="PS50127"/>
    </source>
</evidence>
<dbReference type="InterPro" id="IPR057733">
    <property type="entry name" value="UBE2O-like_SH3-B"/>
</dbReference>